<evidence type="ECO:0000313" key="3">
    <source>
        <dbReference type="EMBL" id="KAF4033886.1"/>
    </source>
</evidence>
<keyword evidence="1" id="KW-0812">Transmembrane</keyword>
<dbReference type="InterPro" id="IPR006068">
    <property type="entry name" value="ATPase_P-typ_cation-transptr_C"/>
</dbReference>
<gene>
    <name evidence="3" type="ORF">GN244_ATG14094</name>
</gene>
<dbReference type="Proteomes" id="UP000602510">
    <property type="component" value="Unassembled WGS sequence"/>
</dbReference>
<organism evidence="3 4">
    <name type="scientific">Phytophthora infestans</name>
    <name type="common">Potato late blight agent</name>
    <name type="synonym">Botrytis infestans</name>
    <dbReference type="NCBI Taxonomy" id="4787"/>
    <lineage>
        <taxon>Eukaryota</taxon>
        <taxon>Sar</taxon>
        <taxon>Stramenopiles</taxon>
        <taxon>Oomycota</taxon>
        <taxon>Peronosporomycetes</taxon>
        <taxon>Peronosporales</taxon>
        <taxon>Peronosporaceae</taxon>
        <taxon>Phytophthora</taxon>
    </lineage>
</organism>
<keyword evidence="1" id="KW-1133">Transmembrane helix</keyword>
<accession>A0A833S5X7</accession>
<evidence type="ECO:0000259" key="2">
    <source>
        <dbReference type="Pfam" id="PF00689"/>
    </source>
</evidence>
<comment type="caution">
    <text evidence="3">The sequence shown here is derived from an EMBL/GenBank/DDBJ whole genome shotgun (WGS) entry which is preliminary data.</text>
</comment>
<protein>
    <submittedName>
        <fullName evidence="3">Putative calcium-transporting ATPase</fullName>
    </submittedName>
</protein>
<name>A0A833S5X7_PHYIN</name>
<keyword evidence="4" id="KW-1185">Reference proteome</keyword>
<evidence type="ECO:0000256" key="1">
    <source>
        <dbReference type="SAM" id="Phobius"/>
    </source>
</evidence>
<dbReference type="AlphaFoldDB" id="A0A833S5X7"/>
<feature type="domain" description="Cation-transporting P-type ATPase C-terminal" evidence="2">
    <location>
        <begin position="3"/>
        <end position="50"/>
    </location>
</feature>
<dbReference type="SUPFAM" id="SSF81665">
    <property type="entry name" value="Calcium ATPase, transmembrane domain M"/>
    <property type="match status" value="1"/>
</dbReference>
<proteinExistence type="predicted"/>
<keyword evidence="1" id="KW-0472">Membrane</keyword>
<dbReference type="EMBL" id="WSZM01000399">
    <property type="protein sequence ID" value="KAF4033886.1"/>
    <property type="molecule type" value="Genomic_DNA"/>
</dbReference>
<dbReference type="Pfam" id="PF00689">
    <property type="entry name" value="Cation_ATPase_C"/>
    <property type="match status" value="1"/>
</dbReference>
<sequence>MAALCVQCGLQVAIVQLGGELFHCAPLSAAQWGAYIGMGAIALPLGWALRIVSLEEPITRHLRRLRKRHEQ</sequence>
<feature type="transmembrane region" description="Helical" evidence="1">
    <location>
        <begin position="34"/>
        <end position="54"/>
    </location>
</feature>
<dbReference type="InterPro" id="IPR023298">
    <property type="entry name" value="ATPase_P-typ_TM_dom_sf"/>
</dbReference>
<reference evidence="3" key="1">
    <citation type="submission" date="2020-04" db="EMBL/GenBank/DDBJ databases">
        <title>Hybrid Assembly of Korean Phytophthora infestans isolates.</title>
        <authorList>
            <person name="Prokchorchik M."/>
            <person name="Lee Y."/>
            <person name="Seo J."/>
            <person name="Cho J.-H."/>
            <person name="Park Y.-E."/>
            <person name="Jang D.-C."/>
            <person name="Im J.-S."/>
            <person name="Choi J.-G."/>
            <person name="Park H.-J."/>
            <person name="Lee G.-B."/>
            <person name="Lee Y.-G."/>
            <person name="Hong S.-Y."/>
            <person name="Cho K."/>
            <person name="Sohn K.H."/>
        </authorList>
    </citation>
    <scope>NUCLEOTIDE SEQUENCE</scope>
    <source>
        <strain evidence="3">KR_1_A1</strain>
    </source>
</reference>
<evidence type="ECO:0000313" key="4">
    <source>
        <dbReference type="Proteomes" id="UP000602510"/>
    </source>
</evidence>